<comment type="caution">
    <text evidence="2">The sequence shown here is derived from an EMBL/GenBank/DDBJ whole genome shotgun (WGS) entry which is preliminary data.</text>
</comment>
<dbReference type="Pfam" id="PF06114">
    <property type="entry name" value="Peptidase_M78"/>
    <property type="match status" value="1"/>
</dbReference>
<organism evidence="2 3">
    <name type="scientific">[Clostridium] clostridioforme 90A8</name>
    <dbReference type="NCBI Taxonomy" id="999408"/>
    <lineage>
        <taxon>Bacteria</taxon>
        <taxon>Bacillati</taxon>
        <taxon>Bacillota</taxon>
        <taxon>Clostridia</taxon>
        <taxon>Lachnospirales</taxon>
        <taxon>Lachnospiraceae</taxon>
        <taxon>Enterocloster</taxon>
    </lineage>
</organism>
<dbReference type="Gene3D" id="1.10.10.2910">
    <property type="match status" value="1"/>
</dbReference>
<evidence type="ECO:0000259" key="1">
    <source>
        <dbReference type="Pfam" id="PF06114"/>
    </source>
</evidence>
<evidence type="ECO:0000313" key="3">
    <source>
        <dbReference type="Proteomes" id="UP000013085"/>
    </source>
</evidence>
<gene>
    <name evidence="2" type="ORF">HMPREF1090_03686</name>
</gene>
<dbReference type="AlphaFoldDB" id="A0A0E2H7M3"/>
<feature type="domain" description="IrrE N-terminal-like" evidence="1">
    <location>
        <begin position="48"/>
        <end position="145"/>
    </location>
</feature>
<dbReference type="InterPro" id="IPR010359">
    <property type="entry name" value="IrrE_HExxH"/>
</dbReference>
<dbReference type="RefSeq" id="WP_002593751.1">
    <property type="nucleotide sequence ID" value="NZ_KB850980.1"/>
</dbReference>
<name>A0A0E2H7M3_9FIRM</name>
<reference evidence="2 3" key="1">
    <citation type="submission" date="2013-01" db="EMBL/GenBank/DDBJ databases">
        <title>The Genome Sequence of Clostridium clostridioforme 90A8.</title>
        <authorList>
            <consortium name="The Broad Institute Genome Sequencing Platform"/>
            <person name="Earl A."/>
            <person name="Ward D."/>
            <person name="Feldgarden M."/>
            <person name="Gevers D."/>
            <person name="Courvalin P."/>
            <person name="Lambert T."/>
            <person name="Walker B."/>
            <person name="Young S.K."/>
            <person name="Zeng Q."/>
            <person name="Gargeya S."/>
            <person name="Fitzgerald M."/>
            <person name="Haas B."/>
            <person name="Abouelleil A."/>
            <person name="Alvarado L."/>
            <person name="Arachchi H.M."/>
            <person name="Berlin A.M."/>
            <person name="Chapman S.B."/>
            <person name="Dewar J."/>
            <person name="Goldberg J."/>
            <person name="Griggs A."/>
            <person name="Gujja S."/>
            <person name="Hansen M."/>
            <person name="Howarth C."/>
            <person name="Imamovic A."/>
            <person name="Larimer J."/>
            <person name="McCowan C."/>
            <person name="Murphy C."/>
            <person name="Neiman D."/>
            <person name="Pearson M."/>
            <person name="Priest M."/>
            <person name="Roberts A."/>
            <person name="Saif S."/>
            <person name="Shea T."/>
            <person name="Sisk P."/>
            <person name="Sykes S."/>
            <person name="Wortman J."/>
            <person name="Nusbaum C."/>
            <person name="Birren B."/>
        </authorList>
    </citation>
    <scope>NUCLEOTIDE SEQUENCE [LARGE SCALE GENOMIC DNA]</scope>
    <source>
        <strain evidence="2 3">90A8</strain>
    </source>
</reference>
<dbReference type="PATRIC" id="fig|999408.3.peg.3949"/>
<sequence length="173" mass="20035">MTIQSISEEVRRIQKKYGESDPFRLAQAMKIIVVLKPMGRYKGCCKGFYVQHRRIKHITINSDLPEVIQRVILAHEIAHSVLHTNITAAFHEFTLFDDTDRQEYEANLFAAELLLSDDCVLNALNEDQFFFQAAKALYVPAELLDFKFRVMKRKGYKLESPIVSHGNFLKTIE</sequence>
<evidence type="ECO:0000313" key="2">
    <source>
        <dbReference type="EMBL" id="ENZ12057.1"/>
    </source>
</evidence>
<dbReference type="Proteomes" id="UP000013085">
    <property type="component" value="Unassembled WGS sequence"/>
</dbReference>
<accession>A0A0E2H7M3</accession>
<protein>
    <recommendedName>
        <fullName evidence="1">IrrE N-terminal-like domain-containing protein</fullName>
    </recommendedName>
</protein>
<dbReference type="EMBL" id="AGYR01000040">
    <property type="protein sequence ID" value="ENZ12057.1"/>
    <property type="molecule type" value="Genomic_DNA"/>
</dbReference>
<dbReference type="HOGENOM" id="CLU_122894_0_0_9"/>
<proteinExistence type="predicted"/>